<sequence>SPIQCGCAFYQPVIRTRIVGGIESIPHSWPWIVSIRLASTNSPFCGGSLITD</sequence>
<evidence type="ECO:0000313" key="3">
    <source>
        <dbReference type="EMBL" id="CAF4165550.1"/>
    </source>
</evidence>
<organism evidence="4 5">
    <name type="scientific">Rotaria sordida</name>
    <dbReference type="NCBI Taxonomy" id="392033"/>
    <lineage>
        <taxon>Eukaryota</taxon>
        <taxon>Metazoa</taxon>
        <taxon>Spiralia</taxon>
        <taxon>Gnathifera</taxon>
        <taxon>Rotifera</taxon>
        <taxon>Eurotatoria</taxon>
        <taxon>Bdelloidea</taxon>
        <taxon>Philodinida</taxon>
        <taxon>Philodinidae</taxon>
        <taxon>Rotaria</taxon>
    </lineage>
</organism>
<evidence type="ECO:0000259" key="2">
    <source>
        <dbReference type="Pfam" id="PF00089"/>
    </source>
</evidence>
<dbReference type="Proteomes" id="UP000663823">
    <property type="component" value="Unassembled WGS sequence"/>
</dbReference>
<keyword evidence="1" id="KW-1015">Disulfide bond</keyword>
<feature type="non-terminal residue" evidence="4">
    <location>
        <position position="1"/>
    </location>
</feature>
<dbReference type="Gene3D" id="2.40.10.10">
    <property type="entry name" value="Trypsin-like serine proteases"/>
    <property type="match status" value="1"/>
</dbReference>
<dbReference type="GO" id="GO:0004252">
    <property type="term" value="F:serine-type endopeptidase activity"/>
    <property type="evidence" value="ECO:0007669"/>
    <property type="project" value="InterPro"/>
</dbReference>
<evidence type="ECO:0000313" key="5">
    <source>
        <dbReference type="Proteomes" id="UP000663874"/>
    </source>
</evidence>
<dbReference type="PANTHER" id="PTHR24252:SF7">
    <property type="entry name" value="HYALIN"/>
    <property type="match status" value="1"/>
</dbReference>
<name>A0A820IDD4_9BILA</name>
<dbReference type="PANTHER" id="PTHR24252">
    <property type="entry name" value="ACROSIN-RELATED"/>
    <property type="match status" value="1"/>
</dbReference>
<dbReference type="InterPro" id="IPR043504">
    <property type="entry name" value="Peptidase_S1_PA_chymotrypsin"/>
</dbReference>
<reference evidence="4" key="1">
    <citation type="submission" date="2021-02" db="EMBL/GenBank/DDBJ databases">
        <authorList>
            <person name="Nowell W R."/>
        </authorList>
    </citation>
    <scope>NUCLEOTIDE SEQUENCE</scope>
</reference>
<dbReference type="GO" id="GO:0006508">
    <property type="term" value="P:proteolysis"/>
    <property type="evidence" value="ECO:0007669"/>
    <property type="project" value="InterPro"/>
</dbReference>
<accession>A0A820IDD4</accession>
<dbReference type="Pfam" id="PF00089">
    <property type="entry name" value="Trypsin"/>
    <property type="match status" value="1"/>
</dbReference>
<dbReference type="EMBL" id="CAJOBE010034751">
    <property type="protein sequence ID" value="CAF4305109.1"/>
    <property type="molecule type" value="Genomic_DNA"/>
</dbReference>
<comment type="caution">
    <text evidence="4">The sequence shown here is derived from an EMBL/GenBank/DDBJ whole genome shotgun (WGS) entry which is preliminary data.</text>
</comment>
<protein>
    <recommendedName>
        <fullName evidence="2">Peptidase S1 domain-containing protein</fullName>
    </recommendedName>
</protein>
<proteinExistence type="predicted"/>
<evidence type="ECO:0000256" key="1">
    <source>
        <dbReference type="ARBA" id="ARBA00023157"/>
    </source>
</evidence>
<dbReference type="InterPro" id="IPR001254">
    <property type="entry name" value="Trypsin_dom"/>
</dbReference>
<gene>
    <name evidence="4" type="ORF">FNK824_LOCUS40786</name>
    <name evidence="3" type="ORF">OTI717_LOCUS36934</name>
</gene>
<feature type="domain" description="Peptidase S1" evidence="2">
    <location>
        <begin position="18"/>
        <end position="51"/>
    </location>
</feature>
<evidence type="ECO:0000313" key="4">
    <source>
        <dbReference type="EMBL" id="CAF4305109.1"/>
    </source>
</evidence>
<dbReference type="InterPro" id="IPR009003">
    <property type="entry name" value="Peptidase_S1_PA"/>
</dbReference>
<dbReference type="Proteomes" id="UP000663874">
    <property type="component" value="Unassembled WGS sequence"/>
</dbReference>
<dbReference type="AlphaFoldDB" id="A0A820IDD4"/>
<dbReference type="SUPFAM" id="SSF50494">
    <property type="entry name" value="Trypsin-like serine proteases"/>
    <property type="match status" value="1"/>
</dbReference>
<dbReference type="EMBL" id="CAJOAX010016557">
    <property type="protein sequence ID" value="CAF4165550.1"/>
    <property type="molecule type" value="Genomic_DNA"/>
</dbReference>